<reference evidence="2" key="1">
    <citation type="submission" date="2022-10" db="EMBL/GenBank/DDBJ databases">
        <authorList>
            <person name="Chen Y."/>
            <person name="Dougan E. K."/>
            <person name="Chan C."/>
            <person name="Rhodes N."/>
            <person name="Thang M."/>
        </authorList>
    </citation>
    <scope>NUCLEOTIDE SEQUENCE</scope>
</reference>
<evidence type="ECO:0000313" key="4">
    <source>
        <dbReference type="Proteomes" id="UP001152797"/>
    </source>
</evidence>
<sequence length="268" mass="29580">MSARYTSMQLVPGPNDYEMPRLDGGEYSSLGIAETGLGGLTHSESMEITNDPRFFQDSVLSVRLAAFASLGVVAGLMVQNSFDHLFDMSKRMSIHPSSLDGFLQLVAFILLIIVQGLNVIATYVGVAQPYHTIRLMTAGPSGFEASACYYLNPNICVWRHFAVSGALASMPIFLVSTGLRMVVKFDRDNYDFPDPERNHPPWHARVMGIGTCVVFSVLAILVGYIHCVHFGVFNEKYRLLKPNLSQHRDVLDTMATRVFGGRGIQKVG</sequence>
<proteinExistence type="predicted"/>
<feature type="transmembrane region" description="Helical" evidence="1">
    <location>
        <begin position="62"/>
        <end position="82"/>
    </location>
</feature>
<reference evidence="3" key="2">
    <citation type="submission" date="2024-04" db="EMBL/GenBank/DDBJ databases">
        <authorList>
            <person name="Chen Y."/>
            <person name="Shah S."/>
            <person name="Dougan E. K."/>
            <person name="Thang M."/>
            <person name="Chan C."/>
        </authorList>
    </citation>
    <scope>NUCLEOTIDE SEQUENCE [LARGE SCALE GENOMIC DNA]</scope>
</reference>
<keyword evidence="1" id="KW-0472">Membrane</keyword>
<evidence type="ECO:0000313" key="3">
    <source>
        <dbReference type="EMBL" id="CAL1167561.1"/>
    </source>
</evidence>
<comment type="caution">
    <text evidence="2">The sequence shown here is derived from an EMBL/GenBank/DDBJ whole genome shotgun (WGS) entry which is preliminary data.</text>
</comment>
<protein>
    <submittedName>
        <fullName evidence="2">Uncharacterized protein</fullName>
    </submittedName>
</protein>
<feature type="transmembrane region" description="Helical" evidence="1">
    <location>
        <begin position="161"/>
        <end position="182"/>
    </location>
</feature>
<evidence type="ECO:0000313" key="2">
    <source>
        <dbReference type="EMBL" id="CAI4014186.1"/>
    </source>
</evidence>
<dbReference type="OrthoDB" id="441250at2759"/>
<organism evidence="2">
    <name type="scientific">Cladocopium goreaui</name>
    <dbReference type="NCBI Taxonomy" id="2562237"/>
    <lineage>
        <taxon>Eukaryota</taxon>
        <taxon>Sar</taxon>
        <taxon>Alveolata</taxon>
        <taxon>Dinophyceae</taxon>
        <taxon>Suessiales</taxon>
        <taxon>Symbiodiniaceae</taxon>
        <taxon>Cladocopium</taxon>
    </lineage>
</organism>
<keyword evidence="1" id="KW-0812">Transmembrane</keyword>
<dbReference type="EMBL" id="CAMXCT010006223">
    <property type="protein sequence ID" value="CAI4014186.1"/>
    <property type="molecule type" value="Genomic_DNA"/>
</dbReference>
<gene>
    <name evidence="2" type="ORF">C1SCF055_LOCUS39103</name>
</gene>
<keyword evidence="1" id="KW-1133">Transmembrane helix</keyword>
<dbReference type="AlphaFoldDB" id="A0A9P1GHH9"/>
<feature type="transmembrane region" description="Helical" evidence="1">
    <location>
        <begin position="202"/>
        <end position="232"/>
    </location>
</feature>
<dbReference type="Proteomes" id="UP001152797">
    <property type="component" value="Unassembled WGS sequence"/>
</dbReference>
<feature type="transmembrane region" description="Helical" evidence="1">
    <location>
        <begin position="102"/>
        <end position="126"/>
    </location>
</feature>
<dbReference type="EMBL" id="CAMXCT030006223">
    <property type="protein sequence ID" value="CAL4801498.1"/>
    <property type="molecule type" value="Genomic_DNA"/>
</dbReference>
<dbReference type="EMBL" id="CAMXCT020006223">
    <property type="protein sequence ID" value="CAL1167561.1"/>
    <property type="molecule type" value="Genomic_DNA"/>
</dbReference>
<keyword evidence="4" id="KW-1185">Reference proteome</keyword>
<name>A0A9P1GHH9_9DINO</name>
<accession>A0A9P1GHH9</accession>
<evidence type="ECO:0000256" key="1">
    <source>
        <dbReference type="SAM" id="Phobius"/>
    </source>
</evidence>